<evidence type="ECO:0000256" key="8">
    <source>
        <dbReference type="SAM" id="Phobius"/>
    </source>
</evidence>
<dbReference type="OrthoDB" id="9779092at2"/>
<dbReference type="Pfam" id="PF00860">
    <property type="entry name" value="Xan_ur_permease"/>
    <property type="match status" value="1"/>
</dbReference>
<evidence type="ECO:0000256" key="1">
    <source>
        <dbReference type="ARBA" id="ARBA00004651"/>
    </source>
</evidence>
<evidence type="ECO:0000256" key="7">
    <source>
        <dbReference type="ARBA" id="ARBA00023136"/>
    </source>
</evidence>
<dbReference type="GO" id="GO:0005886">
    <property type="term" value="C:plasma membrane"/>
    <property type="evidence" value="ECO:0007669"/>
    <property type="project" value="UniProtKB-SubCell"/>
</dbReference>
<organism evidence="9 10">
    <name type="scientific">Ammoniphilus oxalaticus</name>
    <dbReference type="NCBI Taxonomy" id="66863"/>
    <lineage>
        <taxon>Bacteria</taxon>
        <taxon>Bacillati</taxon>
        <taxon>Bacillota</taxon>
        <taxon>Bacilli</taxon>
        <taxon>Bacillales</taxon>
        <taxon>Paenibacillaceae</taxon>
        <taxon>Aneurinibacillus group</taxon>
        <taxon>Ammoniphilus</taxon>
    </lineage>
</organism>
<dbReference type="InterPro" id="IPR006043">
    <property type="entry name" value="NCS2"/>
</dbReference>
<dbReference type="PANTHER" id="PTHR42810">
    <property type="entry name" value="PURINE PERMEASE C1399.01C-RELATED"/>
    <property type="match status" value="1"/>
</dbReference>
<evidence type="ECO:0000256" key="3">
    <source>
        <dbReference type="ARBA" id="ARBA00022448"/>
    </source>
</evidence>
<feature type="transmembrane region" description="Helical" evidence="8">
    <location>
        <begin position="357"/>
        <end position="378"/>
    </location>
</feature>
<keyword evidence="5 8" id="KW-0812">Transmembrane</keyword>
<dbReference type="PROSITE" id="PS01116">
    <property type="entry name" value="XANTH_URACIL_PERMASE"/>
    <property type="match status" value="1"/>
</dbReference>
<evidence type="ECO:0000256" key="6">
    <source>
        <dbReference type="ARBA" id="ARBA00022989"/>
    </source>
</evidence>
<feature type="transmembrane region" description="Helical" evidence="8">
    <location>
        <begin position="187"/>
        <end position="206"/>
    </location>
</feature>
<feature type="transmembrane region" description="Helical" evidence="8">
    <location>
        <begin position="161"/>
        <end position="180"/>
    </location>
</feature>
<evidence type="ECO:0000313" key="10">
    <source>
        <dbReference type="Proteomes" id="UP000284219"/>
    </source>
</evidence>
<evidence type="ECO:0000313" key="9">
    <source>
        <dbReference type="EMBL" id="RKD22985.1"/>
    </source>
</evidence>
<feature type="transmembrane region" description="Helical" evidence="8">
    <location>
        <begin position="124"/>
        <end position="149"/>
    </location>
</feature>
<evidence type="ECO:0000256" key="2">
    <source>
        <dbReference type="ARBA" id="ARBA00008821"/>
    </source>
</evidence>
<dbReference type="RefSeq" id="WP_120190475.1">
    <property type="nucleotide sequence ID" value="NZ_MCHY01000009.1"/>
</dbReference>
<keyword evidence="7 8" id="KW-0472">Membrane</keyword>
<keyword evidence="4" id="KW-1003">Cell membrane</keyword>
<feature type="transmembrane region" description="Helical" evidence="8">
    <location>
        <begin position="390"/>
        <end position="408"/>
    </location>
</feature>
<keyword evidence="10" id="KW-1185">Reference proteome</keyword>
<keyword evidence="6 8" id="KW-1133">Transmembrane helix</keyword>
<dbReference type="EMBL" id="MCHY01000009">
    <property type="protein sequence ID" value="RKD22985.1"/>
    <property type="molecule type" value="Genomic_DNA"/>
</dbReference>
<dbReference type="NCBIfam" id="TIGR00801">
    <property type="entry name" value="ncs2"/>
    <property type="match status" value="1"/>
</dbReference>
<accession>A0A419SGX5</accession>
<gene>
    <name evidence="9" type="ORF">BEP19_12195</name>
</gene>
<sequence>MAKTKDFIDTHETPPLQKWVPLSLQHLFAMFGATVLVPLLTGLDVQAALLSSGLGTLLFIFLTKGKVPNYLGSSFAFIGPIISVSASDAGYGAAMLGCLLAGMVYVIVAAIVSKAGVDWLNRLLPPVVIGSIIIVIGLSVAGVAVNWALHDPLSPDPNNPLYSLAAVEVAFITLIATVVFMVFFKGFLSVIPILAGMVTGYAYTAIRHPEWLDFAKITNAAWLVPPKDMFDNHMLTTQLFEAFTSPSAWIAAAIIVPVAFVTLAEHIGHLLVTGNVMNRNLMKDPGLHRTLLGDGLATSLAAFIGGPPNTTYGENIGVLAISKVYSRNVIGLAAVFAISFAFIGKIGAALMTIPEPVLGGVTIVLFGTIAAQGMRMYVEHKIDFAEKRNMVIAAIILVTGIGGFKLEFHDFTIRHFIANLTIDNIAMATFLGILLHALLPGKEVAFGEAPAEAAEGVDSDLQLEETGS</sequence>
<feature type="transmembrane region" description="Helical" evidence="8">
    <location>
        <begin position="248"/>
        <end position="272"/>
    </location>
</feature>
<dbReference type="Proteomes" id="UP000284219">
    <property type="component" value="Unassembled WGS sequence"/>
</dbReference>
<feature type="transmembrane region" description="Helical" evidence="8">
    <location>
        <begin position="93"/>
        <end position="112"/>
    </location>
</feature>
<dbReference type="AlphaFoldDB" id="A0A419SGX5"/>
<comment type="caution">
    <text evidence="9">The sequence shown here is derived from an EMBL/GenBank/DDBJ whole genome shotgun (WGS) entry which is preliminary data.</text>
</comment>
<feature type="transmembrane region" description="Helical" evidence="8">
    <location>
        <begin position="70"/>
        <end position="87"/>
    </location>
</feature>
<dbReference type="PANTHER" id="PTHR42810:SF4">
    <property type="entry name" value="URIC ACID TRANSPORTER UACT"/>
    <property type="match status" value="1"/>
</dbReference>
<evidence type="ECO:0000256" key="5">
    <source>
        <dbReference type="ARBA" id="ARBA00022692"/>
    </source>
</evidence>
<feature type="transmembrane region" description="Helical" evidence="8">
    <location>
        <begin position="329"/>
        <end position="351"/>
    </location>
</feature>
<comment type="similarity">
    <text evidence="2">Belongs to the nucleobase:cation symporter-2 (NCS2) (TC 2.A.40) family.</text>
</comment>
<dbReference type="GO" id="GO:0042907">
    <property type="term" value="F:xanthine transmembrane transporter activity"/>
    <property type="evidence" value="ECO:0007669"/>
    <property type="project" value="TreeGrafter"/>
</dbReference>
<comment type="subcellular location">
    <subcellularLocation>
        <location evidence="1">Cell membrane</location>
        <topology evidence="1">Multi-pass membrane protein</topology>
    </subcellularLocation>
</comment>
<dbReference type="InterPro" id="IPR006042">
    <property type="entry name" value="Xan_ur_permease"/>
</dbReference>
<keyword evidence="3" id="KW-0813">Transport</keyword>
<feature type="transmembrane region" description="Helical" evidence="8">
    <location>
        <begin position="45"/>
        <end position="63"/>
    </location>
</feature>
<reference evidence="9 10" key="1">
    <citation type="submission" date="2016-08" db="EMBL/GenBank/DDBJ databases">
        <title>Novel Firmicute Genomes.</title>
        <authorList>
            <person name="Poppleton D.I."/>
            <person name="Gribaldo S."/>
        </authorList>
    </citation>
    <scope>NUCLEOTIDE SEQUENCE [LARGE SCALE GENOMIC DNA]</scope>
    <source>
        <strain evidence="9 10">RAOx-1</strain>
    </source>
</reference>
<name>A0A419SGX5_9BACL</name>
<feature type="transmembrane region" description="Helical" evidence="8">
    <location>
        <begin position="420"/>
        <end position="439"/>
    </location>
</feature>
<feature type="transmembrane region" description="Helical" evidence="8">
    <location>
        <begin position="20"/>
        <end position="39"/>
    </location>
</feature>
<protein>
    <submittedName>
        <fullName evidence="9">Uracil permease</fullName>
    </submittedName>
</protein>
<evidence type="ECO:0000256" key="4">
    <source>
        <dbReference type="ARBA" id="ARBA00022475"/>
    </source>
</evidence>
<proteinExistence type="inferred from homology"/>